<accession>A0AAV2LII9</accession>
<proteinExistence type="predicted"/>
<evidence type="ECO:0000313" key="2">
    <source>
        <dbReference type="EMBL" id="CAL1599187.1"/>
    </source>
</evidence>
<dbReference type="Proteomes" id="UP001497482">
    <property type="component" value="Chromosome 23"/>
</dbReference>
<dbReference type="AlphaFoldDB" id="A0AAV2LII9"/>
<gene>
    <name evidence="2" type="ORF">KC01_LOCUS27503</name>
</gene>
<keyword evidence="3" id="KW-1185">Reference proteome</keyword>
<evidence type="ECO:0000313" key="3">
    <source>
        <dbReference type="Proteomes" id="UP001497482"/>
    </source>
</evidence>
<feature type="compositionally biased region" description="Low complexity" evidence="1">
    <location>
        <begin position="168"/>
        <end position="178"/>
    </location>
</feature>
<protein>
    <submittedName>
        <fullName evidence="2">Uncharacterized protein</fullName>
    </submittedName>
</protein>
<feature type="compositionally biased region" description="Polar residues" evidence="1">
    <location>
        <begin position="198"/>
        <end position="208"/>
    </location>
</feature>
<dbReference type="EMBL" id="OZ035845">
    <property type="protein sequence ID" value="CAL1599187.1"/>
    <property type="molecule type" value="Genomic_DNA"/>
</dbReference>
<name>A0AAV2LII9_KNICA</name>
<sequence>MRSHELLPVSSSNKRRDMRLALHAASTGADEDYAAAAADDDDDDDDHLHLTALRVYRSVINVNVTGVRHSVTTAAHASAERLRQRRTVYSLEQEQELCPHGSLLGYIPPPCKKRKWLKKYKPKLRTTARRLLTPDSQTRTKLGTAGPTISTSTDVRRLWRLKGRTLPRATGTRGSTRRSALDPGCRNGRSRRRKGTFQGRSRTPSFPTSLFIPHKSVEIYSTE</sequence>
<feature type="region of interest" description="Disordered" evidence="1">
    <location>
        <begin position="167"/>
        <end position="209"/>
    </location>
</feature>
<reference evidence="2 3" key="1">
    <citation type="submission" date="2024-04" db="EMBL/GenBank/DDBJ databases">
        <authorList>
            <person name="Waldvogel A.-M."/>
            <person name="Schoenle A."/>
        </authorList>
    </citation>
    <scope>NUCLEOTIDE SEQUENCE [LARGE SCALE GENOMIC DNA]</scope>
</reference>
<evidence type="ECO:0000256" key="1">
    <source>
        <dbReference type="SAM" id="MobiDB-lite"/>
    </source>
</evidence>
<organism evidence="2 3">
    <name type="scientific">Knipowitschia caucasica</name>
    <name type="common">Caucasian dwarf goby</name>
    <name type="synonym">Pomatoschistus caucasicus</name>
    <dbReference type="NCBI Taxonomy" id="637954"/>
    <lineage>
        <taxon>Eukaryota</taxon>
        <taxon>Metazoa</taxon>
        <taxon>Chordata</taxon>
        <taxon>Craniata</taxon>
        <taxon>Vertebrata</taxon>
        <taxon>Euteleostomi</taxon>
        <taxon>Actinopterygii</taxon>
        <taxon>Neopterygii</taxon>
        <taxon>Teleostei</taxon>
        <taxon>Neoteleostei</taxon>
        <taxon>Acanthomorphata</taxon>
        <taxon>Gobiaria</taxon>
        <taxon>Gobiiformes</taxon>
        <taxon>Gobioidei</taxon>
        <taxon>Gobiidae</taxon>
        <taxon>Gobiinae</taxon>
        <taxon>Knipowitschia</taxon>
    </lineage>
</organism>